<reference evidence="6" key="1">
    <citation type="submission" date="2025-08" db="UniProtKB">
        <authorList>
            <consortium name="Ensembl"/>
        </authorList>
    </citation>
    <scope>IDENTIFICATION</scope>
</reference>
<evidence type="ECO:0000256" key="1">
    <source>
        <dbReference type="ARBA" id="ARBA00022468"/>
    </source>
</evidence>
<keyword evidence="7" id="KW-1185">Reference proteome</keyword>
<dbReference type="InterPro" id="IPR035969">
    <property type="entry name" value="Rab-GAP_TBC_sf"/>
</dbReference>
<dbReference type="InterPro" id="IPR000195">
    <property type="entry name" value="Rab-GAP-TBC_dom"/>
</dbReference>
<dbReference type="Gene3D" id="1.10.8.270">
    <property type="entry name" value="putative rabgap domain of human tbc1 domain family member 14 like domains"/>
    <property type="match status" value="1"/>
</dbReference>
<evidence type="ECO:0000256" key="4">
    <source>
        <dbReference type="SAM" id="MobiDB-lite"/>
    </source>
</evidence>
<feature type="compositionally biased region" description="Basic and acidic residues" evidence="4">
    <location>
        <begin position="104"/>
        <end position="117"/>
    </location>
</feature>
<evidence type="ECO:0000313" key="7">
    <source>
        <dbReference type="Proteomes" id="UP000261600"/>
    </source>
</evidence>
<keyword evidence="2" id="KW-0597">Phosphoprotein</keyword>
<dbReference type="SUPFAM" id="SSF47923">
    <property type="entry name" value="Ypt/Rab-GAP domain of gyp1p"/>
    <property type="match status" value="2"/>
</dbReference>
<dbReference type="Proteomes" id="UP000261600">
    <property type="component" value="Unplaced"/>
</dbReference>
<dbReference type="CTD" id="25771"/>
<name>A0A3Q3J4E4_MONAL</name>
<dbReference type="PANTHER" id="PTHR22957:SF255">
    <property type="entry name" value="TBC1 DOMAIN FAMILY MEMBER 22A"/>
    <property type="match status" value="1"/>
</dbReference>
<dbReference type="Gene3D" id="1.10.10.750">
    <property type="entry name" value="Ypt/Rab-GAP domain of gyp1p, domain 1"/>
    <property type="match status" value="1"/>
</dbReference>
<evidence type="ECO:0000256" key="2">
    <source>
        <dbReference type="ARBA" id="ARBA00022553"/>
    </source>
</evidence>
<reference evidence="6" key="2">
    <citation type="submission" date="2025-09" db="UniProtKB">
        <authorList>
            <consortium name="Ensembl"/>
        </authorList>
    </citation>
    <scope>IDENTIFICATION</scope>
</reference>
<dbReference type="PANTHER" id="PTHR22957">
    <property type="entry name" value="TBC1 DOMAIN FAMILY MEMBER GTPASE-ACTIVATING PROTEIN"/>
    <property type="match status" value="1"/>
</dbReference>
<dbReference type="GO" id="GO:0005096">
    <property type="term" value="F:GTPase activator activity"/>
    <property type="evidence" value="ECO:0007669"/>
    <property type="project" value="UniProtKB-KW"/>
</dbReference>
<dbReference type="Ensembl" id="ENSMALT00000011765.1">
    <property type="protein sequence ID" value="ENSMALP00000011520.1"/>
    <property type="gene ID" value="ENSMALG00000008143.1"/>
</dbReference>
<dbReference type="SMART" id="SM00164">
    <property type="entry name" value="TBC"/>
    <property type="match status" value="1"/>
</dbReference>
<dbReference type="GeneID" id="109960874"/>
<dbReference type="GO" id="GO:0071889">
    <property type="term" value="F:14-3-3 protein binding"/>
    <property type="evidence" value="ECO:0007669"/>
    <property type="project" value="UniProtKB-ARBA"/>
</dbReference>
<evidence type="ECO:0000259" key="5">
    <source>
        <dbReference type="PROSITE" id="PS50086"/>
    </source>
</evidence>
<dbReference type="PROSITE" id="PS50086">
    <property type="entry name" value="TBC_RABGAP"/>
    <property type="match status" value="1"/>
</dbReference>
<feature type="compositionally biased region" description="Acidic residues" evidence="4">
    <location>
        <begin position="118"/>
        <end position="148"/>
    </location>
</feature>
<proteinExistence type="predicted"/>
<dbReference type="Gene3D" id="1.10.472.80">
    <property type="entry name" value="Ypt/Rab-GAP domain of gyp1p, domain 3"/>
    <property type="match status" value="1"/>
</dbReference>
<dbReference type="FunFam" id="1.10.8.270:FF:000004">
    <property type="entry name" value="TBC1 domain family, member 22B"/>
    <property type="match status" value="1"/>
</dbReference>
<feature type="compositionally biased region" description="Polar residues" evidence="4">
    <location>
        <begin position="152"/>
        <end position="163"/>
    </location>
</feature>
<dbReference type="Pfam" id="PF00566">
    <property type="entry name" value="RabGAP-TBC"/>
    <property type="match status" value="1"/>
</dbReference>
<evidence type="ECO:0000256" key="3">
    <source>
        <dbReference type="ARBA" id="ARBA00043879"/>
    </source>
</evidence>
<feature type="region of interest" description="Disordered" evidence="4">
    <location>
        <begin position="104"/>
        <end position="199"/>
    </location>
</feature>
<comment type="function">
    <text evidence="3">May act as a GTPase-activating protein for Rab family protein(s).</text>
</comment>
<accession>A0A3Q3J4E4</accession>
<feature type="region of interest" description="Disordered" evidence="4">
    <location>
        <begin position="43"/>
        <end position="76"/>
    </location>
</feature>
<organism evidence="6 7">
    <name type="scientific">Monopterus albus</name>
    <name type="common">Swamp eel</name>
    <dbReference type="NCBI Taxonomy" id="43700"/>
    <lineage>
        <taxon>Eukaryota</taxon>
        <taxon>Metazoa</taxon>
        <taxon>Chordata</taxon>
        <taxon>Craniata</taxon>
        <taxon>Vertebrata</taxon>
        <taxon>Euteleostomi</taxon>
        <taxon>Actinopterygii</taxon>
        <taxon>Neopterygii</taxon>
        <taxon>Teleostei</taxon>
        <taxon>Neoteleostei</taxon>
        <taxon>Acanthomorphata</taxon>
        <taxon>Anabantaria</taxon>
        <taxon>Synbranchiformes</taxon>
        <taxon>Synbranchidae</taxon>
        <taxon>Monopterus</taxon>
    </lineage>
</organism>
<dbReference type="FunFam" id="1.10.472.80:FF:000001">
    <property type="entry name" value="TBC1 domain family member 22B"/>
    <property type="match status" value="1"/>
</dbReference>
<dbReference type="FunFam" id="1.10.10.750:FF:000009">
    <property type="entry name" value="TBC1 domain family member 22A"/>
    <property type="match status" value="1"/>
</dbReference>
<dbReference type="RefSeq" id="XP_020456951.1">
    <property type="nucleotide sequence ID" value="XM_020601295.1"/>
</dbReference>
<feature type="domain" description="Rab-GAP TBC" evidence="5">
    <location>
        <begin position="252"/>
        <end position="475"/>
    </location>
</feature>
<evidence type="ECO:0000313" key="6">
    <source>
        <dbReference type="Ensembl" id="ENSMALP00000011520.1"/>
    </source>
</evidence>
<dbReference type="AlphaFoldDB" id="A0A3Q3J4E4"/>
<sequence>MSSDGNKRQFWKRNAAKVPGSIQHVYGAQHPPFDPLLHANLIKAGNKPPPATPGKPKKATTFQEFESTTSDAWDVGDDDDELLAMAAQNLNIEVVMETANKVIENHSRQQERQRQDDTTELEQREEEEVAEDEEEDEEDEEDRVEEGDMTSPEVSLASQSSPYTDGRLVKSHSEAPIGSPKDVAGEPAALHRQRSLPHRPPLIPLVARMADQNTSGTLAMTEREASRLDKFRQLLAGPNTDLEELRKLSWSGIPRQVRPITWKLLSGYLPANAERRESVLQRKRQEYFGFIQQYYDSRNDEHHQDTYRQIHIDIPRMNPESLVLQPKVTEIFERILFIWAIRHPASGYVQGINDLVTPFFVVFVFEYIEEEVENFDVSSLQEEALRNIEADSFWCMSKLLDGIQDNYTFAQPGIQRKVKVLEELVSRIDESVHRHMQHYEVEYLQFAFRWMNNLLMRELPLRCTIRLWDTYQAEPEGFSHFHLYVCAAFLVRWRKEILEEKDFQGLMILLQNLPTMHWGNEEVSVLLAEAYRLKFAFADAPNHYKR</sequence>
<protein>
    <recommendedName>
        <fullName evidence="5">Rab-GAP TBC domain-containing protein</fullName>
    </recommendedName>
</protein>
<feature type="compositionally biased region" description="Polar residues" evidence="4">
    <location>
        <begin position="62"/>
        <end position="71"/>
    </location>
</feature>
<keyword evidence="1" id="KW-0343">GTPase activation</keyword>